<dbReference type="InterPro" id="IPR040442">
    <property type="entry name" value="Pyrv_kinase-like_dom_sf"/>
</dbReference>
<evidence type="ECO:0000256" key="4">
    <source>
        <dbReference type="ARBA" id="ARBA00022842"/>
    </source>
</evidence>
<sequence length="319" mass="34156">MSFTQFKPVKTRVQRSTLAVPGSNPAMFEKAMKSDADVIFLDLEDAVAPNDKVPARENIIKALNEMPWREHGKTMSVRINGLDTHWMYRDVVDVVEQAGEKLDLILIPKVGVPADVYMVEAMVAQIREGKGIANPIGLEALIETALGMANVEAIAAARNLETLHFGVADFAASRRSRTVVIGGLNPDYPGDQWHAAIDRMVTSCRAYGLRAVDGPFGDFSSPEDFVKAAKRAAVLGCEGKWAIHPSQIALANDVFSPPPAEVDRARRILVALEEAAAQGKGAASLDGRMIDAASARMAQNVVTVADAIEAKGKAGAKAA</sequence>
<keyword evidence="3 6" id="KW-0479">Metal-binding</keyword>
<evidence type="ECO:0000259" key="7">
    <source>
        <dbReference type="Pfam" id="PF03328"/>
    </source>
</evidence>
<dbReference type="Gene3D" id="3.20.20.60">
    <property type="entry name" value="Phosphoenolpyruvate-binding domains"/>
    <property type="match status" value="1"/>
</dbReference>
<evidence type="ECO:0000256" key="6">
    <source>
        <dbReference type="PIRSR" id="PIRSR015582-2"/>
    </source>
</evidence>
<dbReference type="InterPro" id="IPR011206">
    <property type="entry name" value="Citrate_lyase_beta/mcl1/mcl2"/>
</dbReference>
<feature type="binding site" evidence="5">
    <location>
        <position position="143"/>
    </location>
    <ligand>
        <name>substrate</name>
    </ligand>
</feature>
<dbReference type="GO" id="GO:0000287">
    <property type="term" value="F:magnesium ion binding"/>
    <property type="evidence" value="ECO:0007669"/>
    <property type="project" value="TreeGrafter"/>
</dbReference>
<evidence type="ECO:0000256" key="1">
    <source>
        <dbReference type="ARBA" id="ARBA00001946"/>
    </source>
</evidence>
<accession>A0A4R6RMF0</accession>
<dbReference type="PIRSF" id="PIRSF015582">
    <property type="entry name" value="Cit_lyase_B"/>
    <property type="match status" value="1"/>
</dbReference>
<keyword evidence="9" id="KW-1185">Reference proteome</keyword>
<dbReference type="OrthoDB" id="9800547at2"/>
<dbReference type="SUPFAM" id="SSF51621">
    <property type="entry name" value="Phosphoenolpyruvate/pyruvate domain"/>
    <property type="match status" value="1"/>
</dbReference>
<dbReference type="Proteomes" id="UP000294547">
    <property type="component" value="Unassembled WGS sequence"/>
</dbReference>
<evidence type="ECO:0000256" key="3">
    <source>
        <dbReference type="ARBA" id="ARBA00022723"/>
    </source>
</evidence>
<comment type="similarity">
    <text evidence="2">Belongs to the HpcH/HpaI aldolase family.</text>
</comment>
<dbReference type="PANTHER" id="PTHR32308:SF10">
    <property type="entry name" value="CITRATE LYASE SUBUNIT BETA"/>
    <property type="match status" value="1"/>
</dbReference>
<keyword evidence="4 6" id="KW-0460">Magnesium</keyword>
<comment type="caution">
    <text evidence="8">The sequence shown here is derived from an EMBL/GenBank/DDBJ whole genome shotgun (WGS) entry which is preliminary data.</text>
</comment>
<proteinExistence type="inferred from homology"/>
<dbReference type="GO" id="GO:0016829">
    <property type="term" value="F:lyase activity"/>
    <property type="evidence" value="ECO:0007669"/>
    <property type="project" value="UniProtKB-KW"/>
</dbReference>
<comment type="cofactor">
    <cofactor evidence="1">
        <name>Mg(2+)</name>
        <dbReference type="ChEBI" id="CHEBI:18420"/>
    </cofactor>
</comment>
<gene>
    <name evidence="8" type="ORF">EDD54_0831</name>
</gene>
<evidence type="ECO:0000256" key="5">
    <source>
        <dbReference type="PIRSR" id="PIRSR015582-1"/>
    </source>
</evidence>
<evidence type="ECO:0000313" key="8">
    <source>
        <dbReference type="EMBL" id="TDP86946.1"/>
    </source>
</evidence>
<feature type="binding site" evidence="5">
    <location>
        <position position="78"/>
    </location>
    <ligand>
        <name>substrate</name>
    </ligand>
</feature>
<dbReference type="EMBL" id="SNXY01000006">
    <property type="protein sequence ID" value="TDP86946.1"/>
    <property type="molecule type" value="Genomic_DNA"/>
</dbReference>
<evidence type="ECO:0000313" key="9">
    <source>
        <dbReference type="Proteomes" id="UP000294547"/>
    </source>
</evidence>
<dbReference type="InterPro" id="IPR015813">
    <property type="entry name" value="Pyrv/PenolPyrv_kinase-like_dom"/>
</dbReference>
<dbReference type="Pfam" id="PF03328">
    <property type="entry name" value="HpcH_HpaI"/>
    <property type="match status" value="1"/>
</dbReference>
<dbReference type="RefSeq" id="WP_126536313.1">
    <property type="nucleotide sequence ID" value="NZ_BSPM01000008.1"/>
</dbReference>
<reference evidence="8 9" key="1">
    <citation type="submission" date="2019-03" db="EMBL/GenBank/DDBJ databases">
        <title>Genomic Encyclopedia of Type Strains, Phase IV (KMG-IV): sequencing the most valuable type-strain genomes for metagenomic binning, comparative biology and taxonomic classification.</title>
        <authorList>
            <person name="Goeker M."/>
        </authorList>
    </citation>
    <scope>NUCLEOTIDE SEQUENCE [LARGE SCALE GENOMIC DNA]</scope>
    <source>
        <strain evidence="8 9">DSM 102969</strain>
    </source>
</reference>
<feature type="binding site" evidence="6">
    <location>
        <position position="169"/>
    </location>
    <ligand>
        <name>Mg(2+)</name>
        <dbReference type="ChEBI" id="CHEBI:18420"/>
    </ligand>
</feature>
<dbReference type="GO" id="GO:0006107">
    <property type="term" value="P:oxaloacetate metabolic process"/>
    <property type="evidence" value="ECO:0007669"/>
    <property type="project" value="TreeGrafter"/>
</dbReference>
<organism evidence="8 9">
    <name type="scientific">Oharaeibacter diazotrophicus</name>
    <dbReference type="NCBI Taxonomy" id="1920512"/>
    <lineage>
        <taxon>Bacteria</taxon>
        <taxon>Pseudomonadati</taxon>
        <taxon>Pseudomonadota</taxon>
        <taxon>Alphaproteobacteria</taxon>
        <taxon>Hyphomicrobiales</taxon>
        <taxon>Pleomorphomonadaceae</taxon>
        <taxon>Oharaeibacter</taxon>
    </lineage>
</organism>
<feature type="binding site" evidence="6">
    <location>
        <position position="143"/>
    </location>
    <ligand>
        <name>Mg(2+)</name>
        <dbReference type="ChEBI" id="CHEBI:18420"/>
    </ligand>
</feature>
<protein>
    <submittedName>
        <fullName evidence="8">Beta-methylmalyl-CoA/L-malyl-CoA lyase</fullName>
    </submittedName>
</protein>
<evidence type="ECO:0000256" key="2">
    <source>
        <dbReference type="ARBA" id="ARBA00005568"/>
    </source>
</evidence>
<feature type="domain" description="HpcH/HpaI aldolase/citrate lyase" evidence="7">
    <location>
        <begin position="15"/>
        <end position="245"/>
    </location>
</feature>
<dbReference type="AlphaFoldDB" id="A0A4R6RMF0"/>
<name>A0A4R6RMF0_9HYPH</name>
<dbReference type="InterPro" id="IPR005000">
    <property type="entry name" value="Aldolase/citrate-lyase_domain"/>
</dbReference>
<dbReference type="PANTHER" id="PTHR32308">
    <property type="entry name" value="LYASE BETA SUBUNIT, PUTATIVE (AFU_ORTHOLOGUE AFUA_4G13030)-RELATED"/>
    <property type="match status" value="1"/>
</dbReference>
<keyword evidence="8" id="KW-0456">Lyase</keyword>